<keyword evidence="1" id="KW-1133">Transmembrane helix</keyword>
<evidence type="ECO:0000256" key="1">
    <source>
        <dbReference type="SAM" id="Phobius"/>
    </source>
</evidence>
<keyword evidence="1" id="KW-0472">Membrane</keyword>
<evidence type="ECO:0000313" key="2">
    <source>
        <dbReference type="EMBL" id="APU89566.1"/>
    </source>
</evidence>
<sequence>MIMVTSMVSLLMFCLIIGLESPQFLIMCLLIQTIVVVILMGLASKLWYAYVLFLVFFGGMLILFVYVSSLASSMKLDYNSGSNFFILIFSSMIVMLSLISKPVFILIVEDMNFSESNMVSILLSDLSWLLYLYVVSYLLVALYNVCWMVKVFEGPLRVFV</sequence>
<feature type="transmembrane region" description="Helical" evidence="1">
    <location>
        <begin position="47"/>
        <end position="72"/>
    </location>
</feature>
<dbReference type="EMBL" id="KX289585">
    <property type="protein sequence ID" value="APU89566.1"/>
    <property type="molecule type" value="Genomic_DNA"/>
</dbReference>
<keyword evidence="1" id="KW-0812">Transmembrane</keyword>
<protein>
    <submittedName>
        <fullName evidence="2">NADH dehydrogenase subunit 6</fullName>
    </submittedName>
</protein>
<accession>A0A1P8DKJ3</accession>
<name>A0A1P8DKJ3_9CRUS</name>
<gene>
    <name evidence="2" type="primary">nad6</name>
</gene>
<dbReference type="AlphaFoldDB" id="A0A1P8DKJ3"/>
<keyword evidence="2" id="KW-0496">Mitochondrion</keyword>
<feature type="transmembrane region" description="Helical" evidence="1">
    <location>
        <begin position="84"/>
        <end position="108"/>
    </location>
</feature>
<geneLocation type="mitochondrion" evidence="2"/>
<reference evidence="2" key="1">
    <citation type="submission" date="2016-05" db="EMBL/GenBank/DDBJ databases">
        <title>Smart mitochondrial genome of Oniscidea (terrestrial crustacea).</title>
        <authorList>
            <person name="Marcade I."/>
            <person name="Quevarec L."/>
            <person name="Badawi M."/>
            <person name="Delaunay C."/>
            <person name="Lesobre J."/>
        </authorList>
    </citation>
    <scope>NUCLEOTIDE SEQUENCE</scope>
</reference>
<proteinExistence type="predicted"/>
<feature type="transmembrane region" description="Helical" evidence="1">
    <location>
        <begin position="128"/>
        <end position="149"/>
    </location>
</feature>
<organism evidence="2">
    <name type="scientific">Armadillidium album</name>
    <dbReference type="NCBI Taxonomy" id="96802"/>
    <lineage>
        <taxon>Eukaryota</taxon>
        <taxon>Metazoa</taxon>
        <taxon>Ecdysozoa</taxon>
        <taxon>Arthropoda</taxon>
        <taxon>Crustacea</taxon>
        <taxon>Multicrustacea</taxon>
        <taxon>Malacostraca</taxon>
        <taxon>Eumalacostraca</taxon>
        <taxon>Peracarida</taxon>
        <taxon>Isopoda</taxon>
        <taxon>Oniscidea</taxon>
        <taxon>Crinocheta</taxon>
        <taxon>Armadillidiidae</taxon>
        <taxon>Armadillidium</taxon>
    </lineage>
</organism>
<feature type="transmembrane region" description="Helical" evidence="1">
    <location>
        <begin position="12"/>
        <end position="41"/>
    </location>
</feature>